<dbReference type="Gene3D" id="3.90.1150.10">
    <property type="entry name" value="Aspartate Aminotransferase, domain 1"/>
    <property type="match status" value="1"/>
</dbReference>
<protein>
    <submittedName>
        <fullName evidence="6">Isopenicillin-N epimerase</fullName>
        <ecNumber evidence="6">5.1.1.17</ecNumber>
    </submittedName>
</protein>
<dbReference type="InterPro" id="IPR020578">
    <property type="entry name" value="Aminotrans_V_PyrdxlP_BS"/>
</dbReference>
<accession>F0SFL1</accession>
<keyword evidence="6" id="KW-0413">Isomerase</keyword>
<dbReference type="InterPro" id="IPR015422">
    <property type="entry name" value="PyrdxlP-dep_Trfase_small"/>
</dbReference>
<evidence type="ECO:0000259" key="5">
    <source>
        <dbReference type="Pfam" id="PF00266"/>
    </source>
</evidence>
<evidence type="ECO:0000256" key="2">
    <source>
        <dbReference type="ARBA" id="ARBA00022898"/>
    </source>
</evidence>
<dbReference type="Pfam" id="PF00266">
    <property type="entry name" value="Aminotran_5"/>
    <property type="match status" value="1"/>
</dbReference>
<dbReference type="PANTHER" id="PTHR43092">
    <property type="entry name" value="L-CYSTEINE DESULFHYDRASE"/>
    <property type="match status" value="1"/>
</dbReference>
<gene>
    <name evidence="6" type="ordered locus">Plabr_2872</name>
</gene>
<dbReference type="GO" id="GO:0045439">
    <property type="term" value="F:isopenicillin-N epimerase activity"/>
    <property type="evidence" value="ECO:0007669"/>
    <property type="project" value="UniProtKB-EC"/>
</dbReference>
<evidence type="ECO:0000313" key="7">
    <source>
        <dbReference type="Proteomes" id="UP000006860"/>
    </source>
</evidence>
<proteinExistence type="inferred from homology"/>
<comment type="similarity">
    <text evidence="3">Belongs to the class-V pyridoxal-phosphate-dependent aminotransferase family.</text>
</comment>
<dbReference type="RefSeq" id="WP_013629193.1">
    <property type="nucleotide sequence ID" value="NC_015174.1"/>
</dbReference>
<dbReference type="Proteomes" id="UP000006860">
    <property type="component" value="Chromosome"/>
</dbReference>
<dbReference type="PROSITE" id="PS00595">
    <property type="entry name" value="AA_TRANSFER_CLASS_5"/>
    <property type="match status" value="1"/>
</dbReference>
<dbReference type="SUPFAM" id="SSF53383">
    <property type="entry name" value="PLP-dependent transferases"/>
    <property type="match status" value="1"/>
</dbReference>
<organism evidence="6 7">
    <name type="scientific">Rubinisphaera brasiliensis (strain ATCC 49424 / DSM 5305 / JCM 21570 / IAM 15109 / NBRC 103401 / IFAM 1448)</name>
    <name type="common">Planctomyces brasiliensis</name>
    <dbReference type="NCBI Taxonomy" id="756272"/>
    <lineage>
        <taxon>Bacteria</taxon>
        <taxon>Pseudomonadati</taxon>
        <taxon>Planctomycetota</taxon>
        <taxon>Planctomycetia</taxon>
        <taxon>Planctomycetales</taxon>
        <taxon>Planctomycetaceae</taxon>
        <taxon>Rubinisphaera</taxon>
    </lineage>
</organism>
<dbReference type="EC" id="5.1.1.17" evidence="6"/>
<evidence type="ECO:0000256" key="3">
    <source>
        <dbReference type="RuleBase" id="RU004075"/>
    </source>
</evidence>
<dbReference type="InterPro" id="IPR015421">
    <property type="entry name" value="PyrdxlP-dep_Trfase_major"/>
</dbReference>
<feature type="domain" description="Aminotransferase class V" evidence="5">
    <location>
        <begin position="25"/>
        <end position="376"/>
    </location>
</feature>
<dbReference type="STRING" id="756272.Plabr_2872"/>
<evidence type="ECO:0000256" key="1">
    <source>
        <dbReference type="ARBA" id="ARBA00001933"/>
    </source>
</evidence>
<dbReference type="EMBL" id="CP002546">
    <property type="protein sequence ID" value="ADY60471.1"/>
    <property type="molecule type" value="Genomic_DNA"/>
</dbReference>
<dbReference type="InterPro" id="IPR000192">
    <property type="entry name" value="Aminotrans_V_dom"/>
</dbReference>
<dbReference type="Gene3D" id="3.40.640.10">
    <property type="entry name" value="Type I PLP-dependent aspartate aminotransferase-like (Major domain)"/>
    <property type="match status" value="1"/>
</dbReference>
<evidence type="ECO:0000256" key="4">
    <source>
        <dbReference type="RuleBase" id="RU004504"/>
    </source>
</evidence>
<dbReference type="InterPro" id="IPR015424">
    <property type="entry name" value="PyrdxlP-dep_Trfase"/>
</dbReference>
<dbReference type="AlphaFoldDB" id="F0SFL1"/>
<sequence length="388" mass="43886">MKQEWTLDPDVTYLNHGSYGPSPRVVQQAQLEWTERLERNPQAFFARRFEDAVADVEARLAAFTDCSADDLVCVTNATFGMNVVATTLPLQPDDEVLVTTHEYGAVKRIWQQRTRECGARMVQAPLPEPFCDESALVDQLFEFVTPRTRMIVVSHVTSPTALVLPVQQICERARQHGIAVCIDGPHALAMRDLELTALGCDFYVASGHKWLSGPFGTGFLYVHPSWQKKLQPGIFSWGGSMSGRPRSWKDEFVWLGTRNPAPFLALPAALDFFEQYGWDRFRTDTHELARYARHQLEALCETVPPCPDSIDWYGSMTAVPLPAAVEVPKSWTGKPHPLQQTLWQKHRIEVPIVKWGHKMYVRVSCHLYNARGDIDRLVDALKQELATG</sequence>
<comment type="cofactor">
    <cofactor evidence="1 4">
        <name>pyridoxal 5'-phosphate</name>
        <dbReference type="ChEBI" id="CHEBI:597326"/>
    </cofactor>
</comment>
<evidence type="ECO:0000313" key="6">
    <source>
        <dbReference type="EMBL" id="ADY60471.1"/>
    </source>
</evidence>
<dbReference type="eggNOG" id="COG0520">
    <property type="taxonomic scope" value="Bacteria"/>
</dbReference>
<keyword evidence="7" id="KW-1185">Reference proteome</keyword>
<dbReference type="HOGENOM" id="CLU_003433_3_1_0"/>
<name>F0SFL1_RUBBR</name>
<dbReference type="OrthoDB" id="250246at2"/>
<reference evidence="7" key="1">
    <citation type="submission" date="2011-02" db="EMBL/GenBank/DDBJ databases">
        <title>The complete genome of Planctomyces brasiliensis DSM 5305.</title>
        <authorList>
            <person name="Lucas S."/>
            <person name="Copeland A."/>
            <person name="Lapidus A."/>
            <person name="Bruce D."/>
            <person name="Goodwin L."/>
            <person name="Pitluck S."/>
            <person name="Kyrpides N."/>
            <person name="Mavromatis K."/>
            <person name="Pagani I."/>
            <person name="Ivanova N."/>
            <person name="Ovchinnikova G."/>
            <person name="Lu M."/>
            <person name="Detter J.C."/>
            <person name="Han C."/>
            <person name="Land M."/>
            <person name="Hauser L."/>
            <person name="Markowitz V."/>
            <person name="Cheng J.-F."/>
            <person name="Hugenholtz P."/>
            <person name="Woyke T."/>
            <person name="Wu D."/>
            <person name="Tindall B."/>
            <person name="Pomrenke H.G."/>
            <person name="Brambilla E."/>
            <person name="Klenk H.-P."/>
            <person name="Eisen J.A."/>
        </authorList>
    </citation>
    <scope>NUCLEOTIDE SEQUENCE [LARGE SCALE GENOMIC DNA]</scope>
    <source>
        <strain evidence="7">ATCC 49424 / DSM 5305 / JCM 21570 / NBRC 103401 / IFAM 1448</strain>
    </source>
</reference>
<dbReference type="KEGG" id="pbs:Plabr_2872"/>
<dbReference type="PANTHER" id="PTHR43092:SF2">
    <property type="entry name" value="HERCYNYLCYSTEINE SULFOXIDE LYASE"/>
    <property type="match status" value="1"/>
</dbReference>
<keyword evidence="2" id="KW-0663">Pyridoxal phosphate</keyword>